<feature type="transmembrane region" description="Helical" evidence="8">
    <location>
        <begin position="304"/>
        <end position="326"/>
    </location>
</feature>
<feature type="transmembrane region" description="Helical" evidence="8">
    <location>
        <begin position="476"/>
        <end position="495"/>
    </location>
</feature>
<feature type="transmembrane region" description="Helical" evidence="8">
    <location>
        <begin position="559"/>
        <end position="580"/>
    </location>
</feature>
<keyword evidence="10" id="KW-1185">Reference proteome</keyword>
<dbReference type="EMBL" id="JACYXI010000014">
    <property type="protein sequence ID" value="MBD8893642.1"/>
    <property type="molecule type" value="Genomic_DNA"/>
</dbReference>
<feature type="transmembrane region" description="Helical" evidence="8">
    <location>
        <begin position="146"/>
        <end position="169"/>
    </location>
</feature>
<reference evidence="9 10" key="2">
    <citation type="journal article" date="2021" name="Int. J. Syst. Evol. Microbiol.">
        <title>Roseibium litorale sp. nov., isolated from a tidal flat sediment and proposal for the reclassification of Labrenzia polysiphoniae as Roseibium polysiphoniae comb. nov.</title>
        <authorList>
            <person name="Liu Y."/>
            <person name="Pei T."/>
            <person name="Du J."/>
            <person name="Chao M."/>
            <person name="Deng M.R."/>
            <person name="Zhu H."/>
        </authorList>
    </citation>
    <scope>NUCLEOTIDE SEQUENCE [LARGE SCALE GENOMIC DNA]</scope>
    <source>
        <strain evidence="9 10">4C16A</strain>
    </source>
</reference>
<keyword evidence="3" id="KW-0813">Transport</keyword>
<evidence type="ECO:0000256" key="4">
    <source>
        <dbReference type="ARBA" id="ARBA00022475"/>
    </source>
</evidence>
<evidence type="ECO:0000256" key="2">
    <source>
        <dbReference type="ARBA" id="ARBA00007935"/>
    </source>
</evidence>
<evidence type="ECO:0000313" key="9">
    <source>
        <dbReference type="EMBL" id="MBD8893642.1"/>
    </source>
</evidence>
<evidence type="ECO:0000256" key="3">
    <source>
        <dbReference type="ARBA" id="ARBA00022448"/>
    </source>
</evidence>
<evidence type="ECO:0000256" key="6">
    <source>
        <dbReference type="ARBA" id="ARBA00022989"/>
    </source>
</evidence>
<dbReference type="PANTHER" id="PTHR30472:SF37">
    <property type="entry name" value="FE(3+) DICITRATE TRANSPORT SYSTEM PERMEASE PROTEIN FECD-RELATED"/>
    <property type="match status" value="1"/>
</dbReference>
<feature type="transmembrane region" description="Helical" evidence="8">
    <location>
        <begin position="635"/>
        <end position="654"/>
    </location>
</feature>
<dbReference type="Pfam" id="PF01032">
    <property type="entry name" value="FecCD"/>
    <property type="match status" value="2"/>
</dbReference>
<dbReference type="PANTHER" id="PTHR30472">
    <property type="entry name" value="FERRIC ENTEROBACTIN TRANSPORT SYSTEM PERMEASE PROTEIN"/>
    <property type="match status" value="1"/>
</dbReference>
<feature type="transmembrane region" description="Helical" evidence="8">
    <location>
        <begin position="118"/>
        <end position="139"/>
    </location>
</feature>
<comment type="subcellular location">
    <subcellularLocation>
        <location evidence="1">Cell membrane</location>
        <topology evidence="1">Multi-pass membrane protein</topology>
    </subcellularLocation>
</comment>
<organism evidence="9 10">
    <name type="scientific">Roseibium litorale</name>
    <dbReference type="NCBI Taxonomy" id="2803841"/>
    <lineage>
        <taxon>Bacteria</taxon>
        <taxon>Pseudomonadati</taxon>
        <taxon>Pseudomonadota</taxon>
        <taxon>Alphaproteobacteria</taxon>
        <taxon>Hyphomicrobiales</taxon>
        <taxon>Stappiaceae</taxon>
        <taxon>Roseibium</taxon>
    </lineage>
</organism>
<accession>A0ABR9CRY2</accession>
<feature type="transmembrane region" description="Helical" evidence="8">
    <location>
        <begin position="447"/>
        <end position="464"/>
    </location>
</feature>
<feature type="transmembrane region" description="Helical" evidence="8">
    <location>
        <begin position="94"/>
        <end position="112"/>
    </location>
</feature>
<comment type="caution">
    <text evidence="9">The sequence shown here is derived from an EMBL/GenBank/DDBJ whole genome shotgun (WGS) entry which is preliminary data.</text>
</comment>
<dbReference type="CDD" id="cd06550">
    <property type="entry name" value="TM_ABC_iron-siderophores_like"/>
    <property type="match status" value="2"/>
</dbReference>
<evidence type="ECO:0000256" key="5">
    <source>
        <dbReference type="ARBA" id="ARBA00022692"/>
    </source>
</evidence>
<comment type="similarity">
    <text evidence="2">Belongs to the binding-protein-dependent transport system permease family. FecCD subfamily.</text>
</comment>
<evidence type="ECO:0000256" key="1">
    <source>
        <dbReference type="ARBA" id="ARBA00004651"/>
    </source>
</evidence>
<feature type="transmembrane region" description="Helical" evidence="8">
    <location>
        <begin position="423"/>
        <end position="441"/>
    </location>
</feature>
<feature type="transmembrane region" description="Helical" evidence="8">
    <location>
        <begin position="236"/>
        <end position="263"/>
    </location>
</feature>
<dbReference type="InterPro" id="IPR037294">
    <property type="entry name" value="ABC_BtuC-like"/>
</dbReference>
<evidence type="ECO:0000256" key="8">
    <source>
        <dbReference type="SAM" id="Phobius"/>
    </source>
</evidence>
<name>A0ABR9CRY2_9HYPH</name>
<keyword evidence="5 8" id="KW-0812">Transmembrane</keyword>
<feature type="transmembrane region" description="Helical" evidence="8">
    <location>
        <begin position="356"/>
        <end position="377"/>
    </location>
</feature>
<reference evidence="10" key="1">
    <citation type="submission" date="2020-09" db="EMBL/GenBank/DDBJ databases">
        <title>The genome sequence of strain Labrenzia suaedae 4C16A.</title>
        <authorList>
            <person name="Liu Y."/>
        </authorList>
    </citation>
    <scope>NUCLEOTIDE SEQUENCE [LARGE SCALE GENOMIC DNA]</scope>
    <source>
        <strain evidence="10">4C16A</strain>
    </source>
</reference>
<feature type="transmembrane region" description="Helical" evidence="8">
    <location>
        <begin position="515"/>
        <end position="538"/>
    </location>
</feature>
<keyword evidence="7 8" id="KW-0472">Membrane</keyword>
<evidence type="ECO:0000256" key="7">
    <source>
        <dbReference type="ARBA" id="ARBA00023136"/>
    </source>
</evidence>
<keyword evidence="4" id="KW-1003">Cell membrane</keyword>
<dbReference type="InterPro" id="IPR000522">
    <property type="entry name" value="ABC_transptr_permease_BtuC"/>
</dbReference>
<dbReference type="NCBIfam" id="NF007866">
    <property type="entry name" value="PRK10577.1-2"/>
    <property type="match status" value="1"/>
</dbReference>
<protein>
    <submittedName>
        <fullName evidence="9">Fe(3+)-hydroxamate ABC transporter permease FhuB</fullName>
    </submittedName>
</protein>
<gene>
    <name evidence="9" type="primary">fhuB</name>
    <name evidence="9" type="ORF">IG616_19010</name>
</gene>
<dbReference type="Gene3D" id="1.10.3470.10">
    <property type="entry name" value="ABC transporter involved in vitamin B12 uptake, BtuC"/>
    <property type="match status" value="2"/>
</dbReference>
<keyword evidence="6 8" id="KW-1133">Transmembrane helix</keyword>
<feature type="transmembrane region" description="Helical" evidence="8">
    <location>
        <begin position="275"/>
        <end position="292"/>
    </location>
</feature>
<sequence>MTSSRLPLLRVWPLLCLAALLVFLAGSNISAIGGGSLWGPIWSGTTSGTASSIRMSYVYSPQLVMALLSGSGLGFAGCVFQLSLLNPLASPSTLGVSSGAQLALTLTLLLAPELHASHAFAIALTGSFLAWGLVAAIGGRRLEDPLTLLLSGMAVSFTLAAVTTCLFILKDHYLNSMFIWGAGDLAQNGWDGVRFLAPKLVFGAAIVLAMSRPLSLLGLGTGVARSAGVPVGWARAIVLSAAILITAAITAAVGIIAFVGLAAPHIARMAGARRVIPQLLTAALTGALLLGVTDQALQFLLKSLASFLPAGALAGMLGAPLILYLMRKMAKPPVQPEHSLWLRPHIIRSRADQWRLVAICCMVLLVCLAIALGLPSLDLPLILDWRAPRVLTALLAGCALGCAGCLGQRLLGNPMASPESMGISAGAIMGTVLVLLILPAAGTVGQTAGALGGALIVLMSVLFYGRHQDFDPRSLILVGIAITAIADAAILIFFATGDPRVSQVLALMSGSTYRASYELLSIPAGLSLVAVLMILPALRWLDILPIGNGTARALGMPLALARTVIIISMALLTVAATLLAGPITFVGLAAPQIARVIGLRSTGSHLAGSAALGGSVIVFSDFAGRRLFLPYELPAGLMSVLIGAFGLVLTLTVLRFYGKRRRGRDTAVRGVAA</sequence>
<dbReference type="Proteomes" id="UP000632063">
    <property type="component" value="Unassembled WGS sequence"/>
</dbReference>
<dbReference type="RefSeq" id="WP_192149833.1">
    <property type="nucleotide sequence ID" value="NZ_JACYXI010000014.1"/>
</dbReference>
<proteinExistence type="inferred from homology"/>
<dbReference type="SUPFAM" id="SSF81345">
    <property type="entry name" value="ABC transporter involved in vitamin B12 uptake, BtuC"/>
    <property type="match status" value="2"/>
</dbReference>
<feature type="transmembrane region" description="Helical" evidence="8">
    <location>
        <begin position="59"/>
        <end position="82"/>
    </location>
</feature>
<evidence type="ECO:0000313" key="10">
    <source>
        <dbReference type="Proteomes" id="UP000632063"/>
    </source>
</evidence>
<feature type="transmembrane region" description="Helical" evidence="8">
    <location>
        <begin position="389"/>
        <end position="411"/>
    </location>
</feature>